<proteinExistence type="predicted"/>
<protein>
    <submittedName>
        <fullName evidence="1">Uncharacterized protein</fullName>
    </submittedName>
</protein>
<evidence type="ECO:0000313" key="2">
    <source>
        <dbReference type="Proteomes" id="UP000002059"/>
    </source>
</evidence>
<accession>C1GUF9</accession>
<evidence type="ECO:0000313" key="1">
    <source>
        <dbReference type="EMBL" id="EEH39965.2"/>
    </source>
</evidence>
<dbReference type="GeneID" id="9099411"/>
<dbReference type="HOGENOM" id="CLU_1778038_0_0_1"/>
<reference evidence="1 2" key="1">
    <citation type="journal article" date="2011" name="PLoS Genet.">
        <title>Comparative genomic analysis of human fungal pathogens causing paracoccidioidomycosis.</title>
        <authorList>
            <person name="Desjardins C.A."/>
            <person name="Champion M.D."/>
            <person name="Holder J.W."/>
            <person name="Muszewska A."/>
            <person name="Goldberg J."/>
            <person name="Bailao A.M."/>
            <person name="Brigido M.M."/>
            <person name="Ferreira M.E."/>
            <person name="Garcia A.M."/>
            <person name="Grynberg M."/>
            <person name="Gujja S."/>
            <person name="Heiman D.I."/>
            <person name="Henn M.R."/>
            <person name="Kodira C.D."/>
            <person name="Leon-Narvaez H."/>
            <person name="Longo L.V."/>
            <person name="Ma L.J."/>
            <person name="Malavazi I."/>
            <person name="Matsuo A.L."/>
            <person name="Morais F.V."/>
            <person name="Pereira M."/>
            <person name="Rodriguez-Brito S."/>
            <person name="Sakthikumar S."/>
            <person name="Salem-Izacc S.M."/>
            <person name="Sykes S.M."/>
            <person name="Teixeira M.M."/>
            <person name="Vallejo M.C."/>
            <person name="Walter M.E."/>
            <person name="Yandava C."/>
            <person name="Young S."/>
            <person name="Zeng Q."/>
            <person name="Zucker J."/>
            <person name="Felipe M.S."/>
            <person name="Goldman G.H."/>
            <person name="Haas B.J."/>
            <person name="McEwen J.G."/>
            <person name="Nino-Vega G."/>
            <person name="Puccia R."/>
            <person name="San-Blas G."/>
            <person name="Soares C.M."/>
            <person name="Birren B.W."/>
            <person name="Cuomo C.A."/>
        </authorList>
    </citation>
    <scope>NUCLEOTIDE SEQUENCE [LARGE SCALE GENOMIC DNA]</scope>
    <source>
        <strain evidence="2">ATCC MYA-826 / Pb01</strain>
    </source>
</reference>
<organism evidence="1 2">
    <name type="scientific">Paracoccidioides lutzii (strain ATCC MYA-826 / Pb01)</name>
    <name type="common">Paracoccidioides brasiliensis</name>
    <dbReference type="NCBI Taxonomy" id="502779"/>
    <lineage>
        <taxon>Eukaryota</taxon>
        <taxon>Fungi</taxon>
        <taxon>Dikarya</taxon>
        <taxon>Ascomycota</taxon>
        <taxon>Pezizomycotina</taxon>
        <taxon>Eurotiomycetes</taxon>
        <taxon>Eurotiomycetidae</taxon>
        <taxon>Onygenales</taxon>
        <taxon>Ajellomycetaceae</taxon>
        <taxon>Paracoccidioides</taxon>
    </lineage>
</organism>
<dbReference type="RefSeq" id="XP_002796266.2">
    <property type="nucleotide sequence ID" value="XM_002796220.2"/>
</dbReference>
<name>C1GUF9_PARBA</name>
<dbReference type="EMBL" id="KN293995">
    <property type="protein sequence ID" value="EEH39965.2"/>
    <property type="molecule type" value="Genomic_DNA"/>
</dbReference>
<dbReference type="KEGG" id="pbl:PAAG_02154"/>
<dbReference type="VEuPathDB" id="FungiDB:PAAG_02154"/>
<sequence>MSETCADIPSSGTLVKLRVTCYLHKIQGLAIVLVTPPPEAKAVEELSDRECSGLLKPQDLQSQIANSCRSDTVVGAKSILGSPCGSMSPYQEWRRGDDRHSLNFTYRFTYTTVEVKYDKDQGRIEGKVEAEGELIVAALSQISPAV</sequence>
<dbReference type="Proteomes" id="UP000002059">
    <property type="component" value="Partially assembled WGS sequence"/>
</dbReference>
<gene>
    <name evidence="1" type="ORF">PAAG_02154</name>
</gene>
<keyword evidence="2" id="KW-1185">Reference proteome</keyword>
<dbReference type="AlphaFoldDB" id="C1GUF9"/>